<evidence type="ECO:0000313" key="9">
    <source>
        <dbReference type="EMBL" id="PZW24065.1"/>
    </source>
</evidence>
<evidence type="ECO:0000256" key="4">
    <source>
        <dbReference type="ARBA" id="ARBA00022692"/>
    </source>
</evidence>
<feature type="transmembrane region" description="Helical" evidence="7">
    <location>
        <begin position="285"/>
        <end position="306"/>
    </location>
</feature>
<dbReference type="InterPro" id="IPR005829">
    <property type="entry name" value="Sugar_transporter_CS"/>
</dbReference>
<feature type="transmembrane region" description="Helical" evidence="7">
    <location>
        <begin position="340"/>
        <end position="359"/>
    </location>
</feature>
<evidence type="ECO:0000313" key="10">
    <source>
        <dbReference type="Proteomes" id="UP000248806"/>
    </source>
</evidence>
<dbReference type="InterPro" id="IPR011701">
    <property type="entry name" value="MFS"/>
</dbReference>
<feature type="domain" description="Major facilitator superfamily (MFS) profile" evidence="8">
    <location>
        <begin position="22"/>
        <end position="436"/>
    </location>
</feature>
<feature type="transmembrane region" description="Helical" evidence="7">
    <location>
        <begin position="380"/>
        <end position="403"/>
    </location>
</feature>
<evidence type="ECO:0000256" key="3">
    <source>
        <dbReference type="ARBA" id="ARBA00022475"/>
    </source>
</evidence>
<keyword evidence="2" id="KW-0813">Transport</keyword>
<dbReference type="GO" id="GO:0005886">
    <property type="term" value="C:plasma membrane"/>
    <property type="evidence" value="ECO:0007669"/>
    <property type="project" value="UniProtKB-SubCell"/>
</dbReference>
<dbReference type="InterPro" id="IPR036259">
    <property type="entry name" value="MFS_trans_sf"/>
</dbReference>
<comment type="subcellular location">
    <subcellularLocation>
        <location evidence="1">Cell membrane</location>
        <topology evidence="1">Multi-pass membrane protein</topology>
    </subcellularLocation>
</comment>
<keyword evidence="3" id="KW-1003">Cell membrane</keyword>
<evidence type="ECO:0000256" key="7">
    <source>
        <dbReference type="SAM" id="Phobius"/>
    </source>
</evidence>
<evidence type="ECO:0000256" key="6">
    <source>
        <dbReference type="ARBA" id="ARBA00023136"/>
    </source>
</evidence>
<proteinExistence type="predicted"/>
<dbReference type="AlphaFoldDB" id="A0A326UDK9"/>
<dbReference type="EMBL" id="QKUF01000023">
    <property type="protein sequence ID" value="PZW24065.1"/>
    <property type="molecule type" value="Genomic_DNA"/>
</dbReference>
<feature type="transmembrane region" description="Helical" evidence="7">
    <location>
        <begin position="245"/>
        <end position="265"/>
    </location>
</feature>
<keyword evidence="6 7" id="KW-0472">Membrane</keyword>
<dbReference type="Gene3D" id="1.20.1250.20">
    <property type="entry name" value="MFS general substrate transporter like domains"/>
    <property type="match status" value="2"/>
</dbReference>
<organism evidence="9 10">
    <name type="scientific">Thermosporothrix hazakensis</name>
    <dbReference type="NCBI Taxonomy" id="644383"/>
    <lineage>
        <taxon>Bacteria</taxon>
        <taxon>Bacillati</taxon>
        <taxon>Chloroflexota</taxon>
        <taxon>Ktedonobacteria</taxon>
        <taxon>Ktedonobacterales</taxon>
        <taxon>Thermosporotrichaceae</taxon>
        <taxon>Thermosporothrix</taxon>
    </lineage>
</organism>
<feature type="transmembrane region" description="Helical" evidence="7">
    <location>
        <begin position="315"/>
        <end position="334"/>
    </location>
</feature>
<dbReference type="PANTHER" id="PTHR43045">
    <property type="entry name" value="SHIKIMATE TRANSPORTER"/>
    <property type="match status" value="1"/>
</dbReference>
<keyword evidence="10" id="KW-1185">Reference proteome</keyword>
<name>A0A326UDK9_THEHA</name>
<feature type="transmembrane region" description="Helical" evidence="7">
    <location>
        <begin position="195"/>
        <end position="214"/>
    </location>
</feature>
<evidence type="ECO:0000256" key="1">
    <source>
        <dbReference type="ARBA" id="ARBA00004651"/>
    </source>
</evidence>
<feature type="transmembrane region" description="Helical" evidence="7">
    <location>
        <begin position="409"/>
        <end position="433"/>
    </location>
</feature>
<keyword evidence="5 7" id="KW-1133">Transmembrane helix</keyword>
<dbReference type="GO" id="GO:0022857">
    <property type="term" value="F:transmembrane transporter activity"/>
    <property type="evidence" value="ECO:0007669"/>
    <property type="project" value="InterPro"/>
</dbReference>
<sequence>MIFWNIPAFLRTIQSQRHMFPVICACSLGTALVWYDFFLYAFFSATIFPRLFFPTLDPYSAIIAAFTTNFVGFVARPIGGAFFSIFGDRIGRKSTLVMTLLLIGFSSMLIGVLPDYQRIGLLAPIGLGLLRFLQGIGLGGEWSGSVLLSLEHGDEKHRAFWGSWAQVGVPIGLLLSTISAIVFRHLYPDEAFTAIGWRVPFLLSTILLTIGLYIRLRIPETPPFVQLLASKQIASSPLLEVIRRYWRPILLCTLLRSGENAPFYIFTTFTFTYLGQTSSLSPEQIYFFLAIASLVALITIPLFALLSDHVGRRRWYALGSLLMGVFAFPYFLLLQSLNPWLIVTAFVLSLGLCIAWLYGPQAALIVSCFETRLRYSGATLGYQLASLTAGGPTPILATSLIAGSQSTDSTFFTSIALFIVIMSILSFLSALLLRQA</sequence>
<feature type="transmembrane region" description="Helical" evidence="7">
    <location>
        <begin position="159"/>
        <end position="183"/>
    </location>
</feature>
<evidence type="ECO:0000256" key="5">
    <source>
        <dbReference type="ARBA" id="ARBA00022989"/>
    </source>
</evidence>
<comment type="caution">
    <text evidence="9">The sequence shown here is derived from an EMBL/GenBank/DDBJ whole genome shotgun (WGS) entry which is preliminary data.</text>
</comment>
<reference evidence="9 10" key="1">
    <citation type="submission" date="2018-06" db="EMBL/GenBank/DDBJ databases">
        <title>Genomic Encyclopedia of Archaeal and Bacterial Type Strains, Phase II (KMG-II): from individual species to whole genera.</title>
        <authorList>
            <person name="Goeker M."/>
        </authorList>
    </citation>
    <scope>NUCLEOTIDE SEQUENCE [LARGE SCALE GENOMIC DNA]</scope>
    <source>
        <strain evidence="9 10">ATCC BAA-1881</strain>
    </source>
</reference>
<feature type="transmembrane region" description="Helical" evidence="7">
    <location>
        <begin position="95"/>
        <end position="113"/>
    </location>
</feature>
<feature type="transmembrane region" description="Helical" evidence="7">
    <location>
        <begin position="62"/>
        <end position="83"/>
    </location>
</feature>
<dbReference type="Pfam" id="PF07690">
    <property type="entry name" value="MFS_1"/>
    <property type="match status" value="1"/>
</dbReference>
<evidence type="ECO:0000256" key="2">
    <source>
        <dbReference type="ARBA" id="ARBA00022448"/>
    </source>
</evidence>
<dbReference type="SUPFAM" id="SSF103473">
    <property type="entry name" value="MFS general substrate transporter"/>
    <property type="match status" value="1"/>
</dbReference>
<dbReference type="InterPro" id="IPR020846">
    <property type="entry name" value="MFS_dom"/>
</dbReference>
<dbReference type="PROSITE" id="PS00217">
    <property type="entry name" value="SUGAR_TRANSPORT_2"/>
    <property type="match status" value="1"/>
</dbReference>
<dbReference type="CDD" id="cd17369">
    <property type="entry name" value="MFS_ShiA_like"/>
    <property type="match status" value="1"/>
</dbReference>
<dbReference type="OrthoDB" id="9783227at2"/>
<dbReference type="PROSITE" id="PS50850">
    <property type="entry name" value="MFS"/>
    <property type="match status" value="1"/>
</dbReference>
<dbReference type="Proteomes" id="UP000248806">
    <property type="component" value="Unassembled WGS sequence"/>
</dbReference>
<accession>A0A326UDK9</accession>
<evidence type="ECO:0000259" key="8">
    <source>
        <dbReference type="PROSITE" id="PS50850"/>
    </source>
</evidence>
<dbReference type="RefSeq" id="WP_111325061.1">
    <property type="nucleotide sequence ID" value="NZ_BIFX01000002.1"/>
</dbReference>
<protein>
    <submittedName>
        <fullName evidence="9">MFS transporter</fullName>
    </submittedName>
</protein>
<gene>
    <name evidence="9" type="ORF">EI42_04756</name>
</gene>
<feature type="transmembrane region" description="Helical" evidence="7">
    <location>
        <begin position="20"/>
        <end position="42"/>
    </location>
</feature>
<keyword evidence="4 7" id="KW-0812">Transmembrane</keyword>
<dbReference type="PANTHER" id="PTHR43045:SF1">
    <property type="entry name" value="SHIKIMATE TRANSPORTER"/>
    <property type="match status" value="1"/>
</dbReference>